<feature type="domain" description="Plasmid replication protein C C-terminal" evidence="3">
    <location>
        <begin position="274"/>
        <end position="380"/>
    </location>
</feature>
<feature type="region of interest" description="Disordered" evidence="1">
    <location>
        <begin position="237"/>
        <end position="272"/>
    </location>
</feature>
<evidence type="ECO:0000259" key="3">
    <source>
        <dbReference type="Pfam" id="PF11800"/>
    </source>
</evidence>
<dbReference type="Proteomes" id="UP001017257">
    <property type="component" value="Plasmid pR24_1"/>
</dbReference>
<dbReference type="Gene3D" id="1.10.10.10">
    <property type="entry name" value="Winged helix-like DNA-binding domain superfamily/Winged helix DNA-binding domain"/>
    <property type="match status" value="1"/>
</dbReference>
<gene>
    <name evidence="4" type="primary">repC</name>
    <name evidence="4" type="ORF">HPT29_025390</name>
</gene>
<evidence type="ECO:0000313" key="4">
    <source>
        <dbReference type="EMBL" id="UVF22489.1"/>
    </source>
</evidence>
<evidence type="ECO:0000313" key="5">
    <source>
        <dbReference type="Proteomes" id="UP001017257"/>
    </source>
</evidence>
<feature type="domain" description="Plasmid replication protein C N-terminal" evidence="2">
    <location>
        <begin position="9"/>
        <end position="175"/>
    </location>
</feature>
<evidence type="ECO:0000256" key="1">
    <source>
        <dbReference type="SAM" id="MobiDB-lite"/>
    </source>
</evidence>
<keyword evidence="5" id="KW-1185">Reference proteome</keyword>
<dbReference type="InterPro" id="IPR047611">
    <property type="entry name" value="RepABC_RepC"/>
</dbReference>
<feature type="compositionally biased region" description="Polar residues" evidence="1">
    <location>
        <begin position="238"/>
        <end position="248"/>
    </location>
</feature>
<dbReference type="InterPro" id="IPR021760">
    <property type="entry name" value="RepC_C"/>
</dbReference>
<dbReference type="Pfam" id="PF11800">
    <property type="entry name" value="RP-C_C"/>
    <property type="match status" value="1"/>
</dbReference>
<dbReference type="InterPro" id="IPR036388">
    <property type="entry name" value="WH-like_DNA-bd_sf"/>
</dbReference>
<dbReference type="InterPro" id="IPR005090">
    <property type="entry name" value="RepC_N"/>
</dbReference>
<name>A0ABY5S1T7_9HYPH</name>
<dbReference type="EMBL" id="CP102846">
    <property type="protein sequence ID" value="UVF22489.1"/>
    <property type="molecule type" value="Genomic_DNA"/>
</dbReference>
<feature type="compositionally biased region" description="Basic and acidic residues" evidence="1">
    <location>
        <begin position="256"/>
        <end position="272"/>
    </location>
</feature>
<geneLocation type="plasmid" evidence="4 5">
    <name>pR24_1</name>
</geneLocation>
<dbReference type="RefSeq" id="WP_173948933.1">
    <property type="nucleotide sequence ID" value="NZ_CP102846.1"/>
</dbReference>
<proteinExistence type="predicted"/>
<accession>A0ABY5S1T7</accession>
<keyword evidence="4" id="KW-0614">Plasmid</keyword>
<organism evidence="4 5">
    <name type="scientific">Microvirga terrae</name>
    <dbReference type="NCBI Taxonomy" id="2740529"/>
    <lineage>
        <taxon>Bacteria</taxon>
        <taxon>Pseudomonadati</taxon>
        <taxon>Pseudomonadota</taxon>
        <taxon>Alphaproteobacteria</taxon>
        <taxon>Hyphomicrobiales</taxon>
        <taxon>Methylobacteriaceae</taxon>
        <taxon>Microvirga</taxon>
    </lineage>
</organism>
<reference evidence="4" key="1">
    <citation type="submission" date="2022-08" db="EMBL/GenBank/DDBJ databases">
        <title>Microvirga terrae sp. nov., isolated from soil.</title>
        <authorList>
            <person name="Kim K.H."/>
            <person name="Seo Y.L."/>
            <person name="Kim J.M."/>
            <person name="Lee J.K."/>
            <person name="Han D.M."/>
            <person name="Jeon C.O."/>
        </authorList>
    </citation>
    <scope>NUCLEOTIDE SEQUENCE</scope>
    <source>
        <strain evidence="4">R24</strain>
        <plasmid evidence="4">pR24_1</plasmid>
    </source>
</reference>
<evidence type="ECO:0000259" key="2">
    <source>
        <dbReference type="Pfam" id="PF03428"/>
    </source>
</evidence>
<dbReference type="Pfam" id="PF03428">
    <property type="entry name" value="RP-C"/>
    <property type="match status" value="1"/>
</dbReference>
<protein>
    <submittedName>
        <fullName evidence="4">Plasmid replication protein RepC</fullName>
    </submittedName>
</protein>
<dbReference type="NCBIfam" id="NF040974">
    <property type="entry name" value="RepABC_RepC"/>
    <property type="match status" value="1"/>
</dbReference>
<sequence length="384" mass="42517">MQLASSGGRRLRHAALAARKLALEAERTVTRKELSAAARDAGKALDLRPAQRAVLSELVACWGEQEWDRLLVWPSNDYLMSRTGLTERAIRRILRQLIDLQLLTPKDSPNGKRYAVKDLAGQVVDAFGFDLTPVYARRGDWAAMLIEQKQLRVVQKRAFDEVTICRRAAEEALAALAEHFPELDRSAFEGELKALQARTPARSKVTLPADLMEAWQLLRTQVEDAFYEAGNAGLGVRHSNNNNGSPSKACNKGFPKKAEAVRSTEQPSEHLSPELILEACPTLSDYGQPVRDLADIVSAGRYLRASLGAHESAWAEAVEEIGTVRSAISVIYTLQLYEDDVAKNGGESRIKNPGGYFRALARMVKTGKIDLAVEILAMRRRRMA</sequence>